<feature type="domain" description="ABC transmembrane type-1" evidence="9">
    <location>
        <begin position="1"/>
        <end position="66"/>
    </location>
</feature>
<sequence length="66" mass="7797">MRRTESIRRSPIYNHFSETITGASVIRAYRCTDRFIQESRKRVDENMKFFYASNTGSRLFILLAST</sequence>
<dbReference type="AlphaFoldDB" id="A0A9D4M328"/>
<dbReference type="Proteomes" id="UP000828390">
    <property type="component" value="Unassembled WGS sequence"/>
</dbReference>
<dbReference type="PANTHER" id="PTHR24223">
    <property type="entry name" value="ATP-BINDING CASSETTE SUB-FAMILY C"/>
    <property type="match status" value="1"/>
</dbReference>
<dbReference type="EMBL" id="JAIWYP010000002">
    <property type="protein sequence ID" value="KAH3867551.1"/>
    <property type="molecule type" value="Genomic_DNA"/>
</dbReference>
<organism evidence="10 11">
    <name type="scientific">Dreissena polymorpha</name>
    <name type="common">Zebra mussel</name>
    <name type="synonym">Mytilus polymorpha</name>
    <dbReference type="NCBI Taxonomy" id="45954"/>
    <lineage>
        <taxon>Eukaryota</taxon>
        <taxon>Metazoa</taxon>
        <taxon>Spiralia</taxon>
        <taxon>Lophotrochozoa</taxon>
        <taxon>Mollusca</taxon>
        <taxon>Bivalvia</taxon>
        <taxon>Autobranchia</taxon>
        <taxon>Heteroconchia</taxon>
        <taxon>Euheterodonta</taxon>
        <taxon>Imparidentia</taxon>
        <taxon>Neoheterodontei</taxon>
        <taxon>Myida</taxon>
        <taxon>Dreissenoidea</taxon>
        <taxon>Dreissenidae</taxon>
        <taxon>Dreissena</taxon>
    </lineage>
</organism>
<dbReference type="InterPro" id="IPR050173">
    <property type="entry name" value="ABC_transporter_C-like"/>
</dbReference>
<dbReference type="InterPro" id="IPR036640">
    <property type="entry name" value="ABC1_TM_sf"/>
</dbReference>
<evidence type="ECO:0000256" key="1">
    <source>
        <dbReference type="ARBA" id="ARBA00004127"/>
    </source>
</evidence>
<reference evidence="10" key="1">
    <citation type="journal article" date="2019" name="bioRxiv">
        <title>The Genome of the Zebra Mussel, Dreissena polymorpha: A Resource for Invasive Species Research.</title>
        <authorList>
            <person name="McCartney M.A."/>
            <person name="Auch B."/>
            <person name="Kono T."/>
            <person name="Mallez S."/>
            <person name="Zhang Y."/>
            <person name="Obille A."/>
            <person name="Becker A."/>
            <person name="Abrahante J.E."/>
            <person name="Garbe J."/>
            <person name="Badalamenti J.P."/>
            <person name="Herman A."/>
            <person name="Mangelson H."/>
            <person name="Liachko I."/>
            <person name="Sullivan S."/>
            <person name="Sone E.D."/>
            <person name="Koren S."/>
            <person name="Silverstein K.A.T."/>
            <person name="Beckman K.B."/>
            <person name="Gohl D.M."/>
        </authorList>
    </citation>
    <scope>NUCLEOTIDE SEQUENCE</scope>
    <source>
        <strain evidence="10">Duluth1</strain>
        <tissue evidence="10">Whole animal</tissue>
    </source>
</reference>
<keyword evidence="11" id="KW-1185">Reference proteome</keyword>
<evidence type="ECO:0000256" key="4">
    <source>
        <dbReference type="ARBA" id="ARBA00022737"/>
    </source>
</evidence>
<proteinExistence type="predicted"/>
<protein>
    <recommendedName>
        <fullName evidence="9">ABC transmembrane type-1 domain-containing protein</fullName>
    </recommendedName>
</protein>
<dbReference type="PROSITE" id="PS50929">
    <property type="entry name" value="ABC_TM1F"/>
    <property type="match status" value="1"/>
</dbReference>
<evidence type="ECO:0000256" key="3">
    <source>
        <dbReference type="ARBA" id="ARBA00022692"/>
    </source>
</evidence>
<dbReference type="GO" id="GO:0012505">
    <property type="term" value="C:endomembrane system"/>
    <property type="evidence" value="ECO:0007669"/>
    <property type="project" value="UniProtKB-SubCell"/>
</dbReference>
<keyword evidence="8" id="KW-0472">Membrane</keyword>
<reference evidence="10" key="2">
    <citation type="submission" date="2020-11" db="EMBL/GenBank/DDBJ databases">
        <authorList>
            <person name="McCartney M.A."/>
            <person name="Auch B."/>
            <person name="Kono T."/>
            <person name="Mallez S."/>
            <person name="Becker A."/>
            <person name="Gohl D.M."/>
            <person name="Silverstein K.A.T."/>
            <person name="Koren S."/>
            <person name="Bechman K.B."/>
            <person name="Herman A."/>
            <person name="Abrahante J.E."/>
            <person name="Garbe J."/>
        </authorList>
    </citation>
    <scope>NUCLEOTIDE SEQUENCE</scope>
    <source>
        <strain evidence="10">Duluth1</strain>
        <tissue evidence="10">Whole animal</tissue>
    </source>
</reference>
<evidence type="ECO:0000313" key="10">
    <source>
        <dbReference type="EMBL" id="KAH3867551.1"/>
    </source>
</evidence>
<keyword evidence="3" id="KW-0812">Transmembrane</keyword>
<dbReference type="Gene3D" id="1.20.1560.10">
    <property type="entry name" value="ABC transporter type 1, transmembrane domain"/>
    <property type="match status" value="1"/>
</dbReference>
<evidence type="ECO:0000256" key="8">
    <source>
        <dbReference type="ARBA" id="ARBA00023136"/>
    </source>
</evidence>
<dbReference type="GO" id="GO:0016020">
    <property type="term" value="C:membrane"/>
    <property type="evidence" value="ECO:0007669"/>
    <property type="project" value="InterPro"/>
</dbReference>
<keyword evidence="2" id="KW-0813">Transport</keyword>
<evidence type="ECO:0000256" key="2">
    <source>
        <dbReference type="ARBA" id="ARBA00022448"/>
    </source>
</evidence>
<keyword evidence="4" id="KW-0677">Repeat</keyword>
<keyword evidence="7" id="KW-1133">Transmembrane helix</keyword>
<dbReference type="InterPro" id="IPR011527">
    <property type="entry name" value="ABC1_TM_dom"/>
</dbReference>
<keyword evidence="5" id="KW-0547">Nucleotide-binding</keyword>
<evidence type="ECO:0000313" key="11">
    <source>
        <dbReference type="Proteomes" id="UP000828390"/>
    </source>
</evidence>
<comment type="subcellular location">
    <subcellularLocation>
        <location evidence="1">Endomembrane system</location>
        <topology evidence="1">Multi-pass membrane protein</topology>
    </subcellularLocation>
</comment>
<comment type="caution">
    <text evidence="10">The sequence shown here is derived from an EMBL/GenBank/DDBJ whole genome shotgun (WGS) entry which is preliminary data.</text>
</comment>
<evidence type="ECO:0000256" key="6">
    <source>
        <dbReference type="ARBA" id="ARBA00022840"/>
    </source>
</evidence>
<dbReference type="SUPFAM" id="SSF90123">
    <property type="entry name" value="ABC transporter transmembrane region"/>
    <property type="match status" value="1"/>
</dbReference>
<dbReference type="GO" id="GO:0005524">
    <property type="term" value="F:ATP binding"/>
    <property type="evidence" value="ECO:0007669"/>
    <property type="project" value="UniProtKB-KW"/>
</dbReference>
<evidence type="ECO:0000256" key="5">
    <source>
        <dbReference type="ARBA" id="ARBA00022741"/>
    </source>
</evidence>
<dbReference type="PANTHER" id="PTHR24223:SF443">
    <property type="entry name" value="MULTIDRUG-RESISTANCE LIKE PROTEIN 1, ISOFORM I"/>
    <property type="match status" value="1"/>
</dbReference>
<name>A0A9D4M328_DREPO</name>
<evidence type="ECO:0000259" key="9">
    <source>
        <dbReference type="PROSITE" id="PS50929"/>
    </source>
</evidence>
<gene>
    <name evidence="10" type="ORF">DPMN_030683</name>
</gene>
<accession>A0A9D4M328</accession>
<dbReference type="GO" id="GO:0140359">
    <property type="term" value="F:ABC-type transporter activity"/>
    <property type="evidence" value="ECO:0007669"/>
    <property type="project" value="InterPro"/>
</dbReference>
<keyword evidence="6" id="KW-0067">ATP-binding</keyword>
<evidence type="ECO:0000256" key="7">
    <source>
        <dbReference type="ARBA" id="ARBA00022989"/>
    </source>
</evidence>